<proteinExistence type="predicted"/>
<evidence type="ECO:0000313" key="2">
    <source>
        <dbReference type="Proteomes" id="UP000737018"/>
    </source>
</evidence>
<sequence length="291" mass="33185">MLHSLRHPQSLQKHKGLLKLRKIALSRVHFNSKTTSILQPQSCKVSLKVTRCVVLNFKWSQSPSPFIFLSVSRALKIFTIPHQKPTCNFQRFAKQNKLKQALTILDYLDQQGIPVNPTSFTSLIAACVRTKSLTEGKQVYTHININGLENNEFLRTKLVNMCTTRGSVEDARQLFGECSSKNVYSWNTLLRGNVISGRWRYHGVLSTYTKMQELGVSLNVYSFSNVIKSFTGASALWQPLKIHALLINNGFVDTSILGMSLFDMYLNVERLSLRIVFLKRLVRGMLWCGER</sequence>
<dbReference type="Proteomes" id="UP000737018">
    <property type="component" value="Unassembled WGS sequence"/>
</dbReference>
<dbReference type="Gene3D" id="1.25.40.10">
    <property type="entry name" value="Tetratricopeptide repeat domain"/>
    <property type="match status" value="1"/>
</dbReference>
<dbReference type="GO" id="GO:0009451">
    <property type="term" value="P:RNA modification"/>
    <property type="evidence" value="ECO:0007669"/>
    <property type="project" value="InterPro"/>
</dbReference>
<comment type="caution">
    <text evidence="1">The sequence shown here is derived from an EMBL/GenBank/DDBJ whole genome shotgun (WGS) entry which is preliminary data.</text>
</comment>
<dbReference type="OrthoDB" id="1891906at2759"/>
<dbReference type="GO" id="GO:0003723">
    <property type="term" value="F:RNA binding"/>
    <property type="evidence" value="ECO:0007669"/>
    <property type="project" value="InterPro"/>
</dbReference>
<dbReference type="PANTHER" id="PTHR47926">
    <property type="entry name" value="PENTATRICOPEPTIDE REPEAT-CONTAINING PROTEIN"/>
    <property type="match status" value="1"/>
</dbReference>
<dbReference type="AlphaFoldDB" id="A0A8J4VPZ3"/>
<dbReference type="InterPro" id="IPR011990">
    <property type="entry name" value="TPR-like_helical_dom_sf"/>
</dbReference>
<dbReference type="InterPro" id="IPR046960">
    <property type="entry name" value="PPR_At4g14850-like_plant"/>
</dbReference>
<protein>
    <recommendedName>
        <fullName evidence="3">Pentatricopeptide repeat-containing protein</fullName>
    </recommendedName>
</protein>
<dbReference type="EMBL" id="JRKL02001215">
    <property type="protein sequence ID" value="KAF3965307.1"/>
    <property type="molecule type" value="Genomic_DNA"/>
</dbReference>
<gene>
    <name evidence="1" type="ORF">CMV_010485</name>
</gene>
<evidence type="ECO:0008006" key="3">
    <source>
        <dbReference type="Google" id="ProtNLM"/>
    </source>
</evidence>
<name>A0A8J4VPZ3_9ROSI</name>
<keyword evidence="2" id="KW-1185">Reference proteome</keyword>
<organism evidence="1 2">
    <name type="scientific">Castanea mollissima</name>
    <name type="common">Chinese chestnut</name>
    <dbReference type="NCBI Taxonomy" id="60419"/>
    <lineage>
        <taxon>Eukaryota</taxon>
        <taxon>Viridiplantae</taxon>
        <taxon>Streptophyta</taxon>
        <taxon>Embryophyta</taxon>
        <taxon>Tracheophyta</taxon>
        <taxon>Spermatophyta</taxon>
        <taxon>Magnoliopsida</taxon>
        <taxon>eudicotyledons</taxon>
        <taxon>Gunneridae</taxon>
        <taxon>Pentapetalae</taxon>
        <taxon>rosids</taxon>
        <taxon>fabids</taxon>
        <taxon>Fagales</taxon>
        <taxon>Fagaceae</taxon>
        <taxon>Castanea</taxon>
    </lineage>
</organism>
<evidence type="ECO:0000313" key="1">
    <source>
        <dbReference type="EMBL" id="KAF3965307.1"/>
    </source>
</evidence>
<accession>A0A8J4VPZ3</accession>
<reference evidence="1" key="1">
    <citation type="submission" date="2020-03" db="EMBL/GenBank/DDBJ databases">
        <title>Castanea mollissima Vanexum genome sequencing.</title>
        <authorList>
            <person name="Staton M."/>
        </authorList>
    </citation>
    <scope>NUCLEOTIDE SEQUENCE</scope>
    <source>
        <tissue evidence="1">Leaf</tissue>
    </source>
</reference>